<evidence type="ECO:0000313" key="5">
    <source>
        <dbReference type="Proteomes" id="UP000249542"/>
    </source>
</evidence>
<dbReference type="PANTHER" id="PTHR30576">
    <property type="entry name" value="COLANIC BIOSYNTHESIS UDP-GLUCOSE LIPID CARRIER TRANSFERASE"/>
    <property type="match status" value="1"/>
</dbReference>
<protein>
    <submittedName>
        <fullName evidence="4">Lipopolysaccharide/colanic/teichoic acid biosynthesis glycosyltransferase</fullName>
    </submittedName>
</protein>
<proteinExistence type="inferred from homology"/>
<dbReference type="AlphaFoldDB" id="A0A2W7IF76"/>
<dbReference type="PANTHER" id="PTHR30576:SF8">
    <property type="entry name" value="UNDECAPRENYL-PHOSPHATE GALACTOSE PHOSPHOTRANSFERASE"/>
    <property type="match status" value="1"/>
</dbReference>
<dbReference type="InterPro" id="IPR003362">
    <property type="entry name" value="Bact_transf"/>
</dbReference>
<name>A0A2W7IF76_9FLAO</name>
<keyword evidence="2" id="KW-0812">Transmembrane</keyword>
<evidence type="ECO:0000313" key="4">
    <source>
        <dbReference type="EMBL" id="PZW43765.1"/>
    </source>
</evidence>
<accession>A0A2W7IF76</accession>
<dbReference type="GO" id="GO:0016780">
    <property type="term" value="F:phosphotransferase activity, for other substituted phosphate groups"/>
    <property type="evidence" value="ECO:0007669"/>
    <property type="project" value="TreeGrafter"/>
</dbReference>
<keyword evidence="2" id="KW-1133">Transmembrane helix</keyword>
<sequence length="201" mass="23186">MYKHFLKPFIDFLVALLGLICLSPVLIFIGIALAFQNKGTPFFFQTRPGKDQKAFQIIKFKTMTDEKNAQGNLLPDVERVTKLGKSIRKLSLDELPQLINVLKGDMSLIGPRPLLFKYIPLFSKEQLRRHEVKPGITGWAQVNGRNSISWTRKFELDIEYVKELNFLLDIKIIYLTFFKVVKKEGVNQQGDRPMQPFNGKN</sequence>
<dbReference type="EMBL" id="QKYV01000001">
    <property type="protein sequence ID" value="PZW43765.1"/>
    <property type="molecule type" value="Genomic_DNA"/>
</dbReference>
<dbReference type="Pfam" id="PF02397">
    <property type="entry name" value="Bac_transf"/>
    <property type="match status" value="1"/>
</dbReference>
<reference evidence="4 5" key="1">
    <citation type="submission" date="2018-06" db="EMBL/GenBank/DDBJ databases">
        <title>Genomic Encyclopedia of Archaeal and Bacterial Type Strains, Phase II (KMG-II): from individual species to whole genera.</title>
        <authorList>
            <person name="Goeker M."/>
        </authorList>
    </citation>
    <scope>NUCLEOTIDE SEQUENCE [LARGE SCALE GENOMIC DNA]</scope>
    <source>
        <strain evidence="4 5">DSM 15361</strain>
    </source>
</reference>
<feature type="domain" description="Bacterial sugar transferase" evidence="3">
    <location>
        <begin position="7"/>
        <end position="182"/>
    </location>
</feature>
<comment type="caution">
    <text evidence="4">The sequence shown here is derived from an EMBL/GenBank/DDBJ whole genome shotgun (WGS) entry which is preliminary data.</text>
</comment>
<dbReference type="Proteomes" id="UP000249542">
    <property type="component" value="Unassembled WGS sequence"/>
</dbReference>
<evidence type="ECO:0000259" key="3">
    <source>
        <dbReference type="Pfam" id="PF02397"/>
    </source>
</evidence>
<evidence type="ECO:0000256" key="1">
    <source>
        <dbReference type="ARBA" id="ARBA00006464"/>
    </source>
</evidence>
<keyword evidence="5" id="KW-1185">Reference proteome</keyword>
<gene>
    <name evidence="4" type="ORF">LX95_00089</name>
</gene>
<comment type="similarity">
    <text evidence="1">Belongs to the bacterial sugar transferase family.</text>
</comment>
<dbReference type="RefSeq" id="WP_111539457.1">
    <property type="nucleotide sequence ID" value="NZ_QKYV01000001.1"/>
</dbReference>
<organism evidence="4 5">
    <name type="scientific">Mesonia algae</name>
    <dbReference type="NCBI Taxonomy" id="213248"/>
    <lineage>
        <taxon>Bacteria</taxon>
        <taxon>Pseudomonadati</taxon>
        <taxon>Bacteroidota</taxon>
        <taxon>Flavobacteriia</taxon>
        <taxon>Flavobacteriales</taxon>
        <taxon>Flavobacteriaceae</taxon>
        <taxon>Mesonia</taxon>
    </lineage>
</organism>
<feature type="transmembrane region" description="Helical" evidence="2">
    <location>
        <begin position="12"/>
        <end position="35"/>
    </location>
</feature>
<keyword evidence="4" id="KW-0808">Transferase</keyword>
<evidence type="ECO:0000256" key="2">
    <source>
        <dbReference type="SAM" id="Phobius"/>
    </source>
</evidence>
<keyword evidence="2" id="KW-0472">Membrane</keyword>